<keyword evidence="2" id="KW-1133">Transmembrane helix</keyword>
<dbReference type="EMBL" id="JAKFHA010000022">
    <property type="protein sequence ID" value="MCF2531220.1"/>
    <property type="molecule type" value="Genomic_DNA"/>
</dbReference>
<evidence type="ECO:0000256" key="2">
    <source>
        <dbReference type="SAM" id="Phobius"/>
    </source>
</evidence>
<name>A0AA41Q464_9ACTN</name>
<reference evidence="3" key="1">
    <citation type="submission" date="2022-01" db="EMBL/GenBank/DDBJ databases">
        <title>Genome-Based Taxonomic Classification of the Phylum Actinobacteria.</title>
        <authorList>
            <person name="Gao Y."/>
        </authorList>
    </citation>
    <scope>NUCLEOTIDE SEQUENCE</scope>
    <source>
        <strain evidence="3">KLBMP 8922</strain>
    </source>
</reference>
<feature type="transmembrane region" description="Helical" evidence="2">
    <location>
        <begin position="41"/>
        <end position="63"/>
    </location>
</feature>
<evidence type="ECO:0000313" key="4">
    <source>
        <dbReference type="Proteomes" id="UP001165378"/>
    </source>
</evidence>
<sequence length="311" mass="31827">MTEDLDRRLRALVEDVQPLVVLAPAEKTRTRGTRHRMRQRAAAGAAALAVLGAVVASTAVFGADDGKADRAAADSPASCPPGFARMTGGPGTAQPGPGGSIPPLSTKGQPAAGSRFPCSYQRGGTDGPLSAKALALTDLPGLPGRSWHLPDGDRGTWTGPVKDAQPGGYCTPALTQPPLADPIANLGLAPDTVTEVTRYESKAGPGDFMPALIETTFQAPSEAEAARVVAEFAAGLANCATAQPGSVSTRISATEDAQLWQWNHGDDSYRGYQGFGRSGRTVVLLHVIGNSPGDAAVTPEVLATAISRAAG</sequence>
<gene>
    <name evidence="3" type="ORF">LZ495_28930</name>
</gene>
<dbReference type="AlphaFoldDB" id="A0AA41Q464"/>
<dbReference type="Proteomes" id="UP001165378">
    <property type="component" value="Unassembled WGS sequence"/>
</dbReference>
<comment type="caution">
    <text evidence="3">The sequence shown here is derived from an EMBL/GenBank/DDBJ whole genome shotgun (WGS) entry which is preliminary data.</text>
</comment>
<keyword evidence="2" id="KW-0472">Membrane</keyword>
<dbReference type="RefSeq" id="WP_235055887.1">
    <property type="nucleotide sequence ID" value="NZ_JAKFHA010000022.1"/>
</dbReference>
<accession>A0AA41Q464</accession>
<protein>
    <recommendedName>
        <fullName evidence="5">PknH-like extracellular domain-containing protein</fullName>
    </recommendedName>
</protein>
<feature type="compositionally biased region" description="Gly residues" evidence="1">
    <location>
        <begin position="88"/>
        <end position="99"/>
    </location>
</feature>
<evidence type="ECO:0000256" key="1">
    <source>
        <dbReference type="SAM" id="MobiDB-lite"/>
    </source>
</evidence>
<feature type="region of interest" description="Disordered" evidence="1">
    <location>
        <begin position="72"/>
        <end position="121"/>
    </location>
</feature>
<keyword evidence="4" id="KW-1185">Reference proteome</keyword>
<organism evidence="3 4">
    <name type="scientific">Yinghuangia soli</name>
    <dbReference type="NCBI Taxonomy" id="2908204"/>
    <lineage>
        <taxon>Bacteria</taxon>
        <taxon>Bacillati</taxon>
        <taxon>Actinomycetota</taxon>
        <taxon>Actinomycetes</taxon>
        <taxon>Kitasatosporales</taxon>
        <taxon>Streptomycetaceae</taxon>
        <taxon>Yinghuangia</taxon>
    </lineage>
</organism>
<evidence type="ECO:0000313" key="3">
    <source>
        <dbReference type="EMBL" id="MCF2531220.1"/>
    </source>
</evidence>
<proteinExistence type="predicted"/>
<keyword evidence="2" id="KW-0812">Transmembrane</keyword>
<evidence type="ECO:0008006" key="5">
    <source>
        <dbReference type="Google" id="ProtNLM"/>
    </source>
</evidence>